<dbReference type="Gene3D" id="3.90.1300.10">
    <property type="entry name" value="Amidase signature (AS) domain"/>
    <property type="match status" value="1"/>
</dbReference>
<dbReference type="HAMAP" id="MF_00120">
    <property type="entry name" value="GatA"/>
    <property type="match status" value="1"/>
</dbReference>
<keyword evidence="2 7" id="KW-0436">Ligase</keyword>
<dbReference type="PANTHER" id="PTHR11895:SF7">
    <property type="entry name" value="GLUTAMYL-TRNA(GLN) AMIDOTRANSFERASE SUBUNIT A, MITOCHONDRIAL"/>
    <property type="match status" value="1"/>
</dbReference>
<dbReference type="InterPro" id="IPR004412">
    <property type="entry name" value="GatA"/>
</dbReference>
<organism evidence="9 10">
    <name type="scientific">Candidatus Beckwithbacteria bacterium CG2_30_44_31</name>
    <dbReference type="NCBI Taxonomy" id="1805035"/>
    <lineage>
        <taxon>Bacteria</taxon>
        <taxon>Candidatus Beckwithiibacteriota</taxon>
    </lineage>
</organism>
<keyword evidence="3 7" id="KW-0547">Nucleotide-binding</keyword>
<dbReference type="SUPFAM" id="SSF75304">
    <property type="entry name" value="Amidase signature (AS) enzymes"/>
    <property type="match status" value="1"/>
</dbReference>
<dbReference type="GO" id="GO:0005524">
    <property type="term" value="F:ATP binding"/>
    <property type="evidence" value="ECO:0007669"/>
    <property type="project" value="UniProtKB-KW"/>
</dbReference>
<comment type="similarity">
    <text evidence="1 7">Belongs to the amidase family. GatA subfamily.</text>
</comment>
<evidence type="ECO:0000313" key="10">
    <source>
        <dbReference type="Proteomes" id="UP000183605"/>
    </source>
</evidence>
<feature type="active site" description="Charge relay system" evidence="7">
    <location>
        <position position="74"/>
    </location>
</feature>
<gene>
    <name evidence="7" type="primary">gatA</name>
    <name evidence="9" type="ORF">AUK18_00635</name>
</gene>
<dbReference type="InterPro" id="IPR023631">
    <property type="entry name" value="Amidase_dom"/>
</dbReference>
<dbReference type="EC" id="6.3.5.7" evidence="7"/>
<evidence type="ECO:0000256" key="4">
    <source>
        <dbReference type="ARBA" id="ARBA00022840"/>
    </source>
</evidence>
<evidence type="ECO:0000256" key="7">
    <source>
        <dbReference type="HAMAP-Rule" id="MF_00120"/>
    </source>
</evidence>
<dbReference type="PROSITE" id="PS00571">
    <property type="entry name" value="AMIDASES"/>
    <property type="match status" value="1"/>
</dbReference>
<sequence length="471" mass="50710">MKLNQLNLQEALDGLKNQLFSSKELIQACLDQIKTKDKYLHAFLTLNSQALKEAEAADQDKIAKPLKGIPYALKDNFLTEGIRTTASAKVLDEFIPPYESTVSARLKAAGAICLGKTNMDAWAHGSSTETSDYGPTHNPWNLNYLPGGSSGGSAAAVSADMCTFAIGSETAGSVRQPSAWCGVTGFKPSYGRVSRYGLIAMASSTDSPGPICKTVSDAALITQVIAGQDPYDATTSALPVANYSQNLNKTSLAGLEIAIPQEYLSKDLAPQVRQLIQKAIEQLAKLGAKLKPVTLLDPQYSIGVYTLVQRSEVSSNLARFDGVRYGQDRSAFSHEAKNRCLLGTYALSSRYHGEGEYYNQAQKVRTLIIQDFAKLFKSFNLYLGPTSPGPALKLGASQNNPMFGEMEDRLVEAAAISGLTGISVPCGFTNGLPIGLQLTGPQFSEQIVLNAAHAYQKSTAYHLLKPNLNYD</sequence>
<evidence type="ECO:0000256" key="2">
    <source>
        <dbReference type="ARBA" id="ARBA00022598"/>
    </source>
</evidence>
<dbReference type="GO" id="GO:0030956">
    <property type="term" value="C:glutamyl-tRNA(Gln) amidotransferase complex"/>
    <property type="evidence" value="ECO:0007669"/>
    <property type="project" value="InterPro"/>
</dbReference>
<evidence type="ECO:0000259" key="8">
    <source>
        <dbReference type="Pfam" id="PF01425"/>
    </source>
</evidence>
<dbReference type="Pfam" id="PF01425">
    <property type="entry name" value="Amidase"/>
    <property type="match status" value="1"/>
</dbReference>
<evidence type="ECO:0000256" key="3">
    <source>
        <dbReference type="ARBA" id="ARBA00022741"/>
    </source>
</evidence>
<keyword evidence="4 7" id="KW-0067">ATP-binding</keyword>
<dbReference type="InterPro" id="IPR000120">
    <property type="entry name" value="Amidase"/>
</dbReference>
<protein>
    <recommendedName>
        <fullName evidence="7">Glutamyl-tRNA(Gln) amidotransferase subunit A</fullName>
        <shortName evidence="7">Glu-ADT subunit A</shortName>
        <ecNumber evidence="7">6.3.5.7</ecNumber>
    </recommendedName>
</protein>
<proteinExistence type="inferred from homology"/>
<feature type="active site" description="Charge relay system" evidence="7">
    <location>
        <position position="149"/>
    </location>
</feature>
<accession>A0A1J5AYI2</accession>
<name>A0A1J5AYI2_9BACT</name>
<dbReference type="InterPro" id="IPR020556">
    <property type="entry name" value="Amidase_CS"/>
</dbReference>
<evidence type="ECO:0000256" key="1">
    <source>
        <dbReference type="ARBA" id="ARBA00008069"/>
    </source>
</evidence>
<dbReference type="Proteomes" id="UP000183605">
    <property type="component" value="Unassembled WGS sequence"/>
</dbReference>
<evidence type="ECO:0000256" key="6">
    <source>
        <dbReference type="ARBA" id="ARBA00047407"/>
    </source>
</evidence>
<evidence type="ECO:0000256" key="5">
    <source>
        <dbReference type="ARBA" id="ARBA00022917"/>
    </source>
</evidence>
<feature type="active site" description="Acyl-ester intermediate" evidence="7">
    <location>
        <position position="173"/>
    </location>
</feature>
<feature type="domain" description="Amidase" evidence="8">
    <location>
        <begin position="24"/>
        <end position="449"/>
    </location>
</feature>
<dbReference type="GO" id="GO:0050567">
    <property type="term" value="F:glutaminyl-tRNA synthase (glutamine-hydrolyzing) activity"/>
    <property type="evidence" value="ECO:0007669"/>
    <property type="project" value="UniProtKB-UniRule"/>
</dbReference>
<comment type="caution">
    <text evidence="9">The sequence shown here is derived from an EMBL/GenBank/DDBJ whole genome shotgun (WGS) entry which is preliminary data.</text>
</comment>
<dbReference type="InterPro" id="IPR036928">
    <property type="entry name" value="AS_sf"/>
</dbReference>
<comment type="subunit">
    <text evidence="7">Heterotrimer of A, B and C subunits.</text>
</comment>
<dbReference type="AlphaFoldDB" id="A0A1J5AYI2"/>
<evidence type="ECO:0000313" key="9">
    <source>
        <dbReference type="EMBL" id="OIP04109.1"/>
    </source>
</evidence>
<keyword evidence="5 7" id="KW-0648">Protein biosynthesis</keyword>
<dbReference type="GO" id="GO:0006412">
    <property type="term" value="P:translation"/>
    <property type="evidence" value="ECO:0007669"/>
    <property type="project" value="UniProtKB-UniRule"/>
</dbReference>
<comment type="function">
    <text evidence="7">Allows the formation of correctly charged Gln-tRNA(Gln) through the transamidation of misacylated Glu-tRNA(Gln) in organisms which lack glutaminyl-tRNA synthetase. The reaction takes place in the presence of glutamine and ATP through an activated gamma-phospho-Glu-tRNA(Gln).</text>
</comment>
<reference evidence="9 10" key="1">
    <citation type="journal article" date="2016" name="Environ. Microbiol.">
        <title>Genomic resolution of a cold subsurface aquifer community provides metabolic insights for novel microbes adapted to high CO concentrations.</title>
        <authorList>
            <person name="Probst A.J."/>
            <person name="Castelle C.J."/>
            <person name="Singh A."/>
            <person name="Brown C.T."/>
            <person name="Anantharaman K."/>
            <person name="Sharon I."/>
            <person name="Hug L.A."/>
            <person name="Burstein D."/>
            <person name="Emerson J.B."/>
            <person name="Thomas B.C."/>
            <person name="Banfield J.F."/>
        </authorList>
    </citation>
    <scope>NUCLEOTIDE SEQUENCE [LARGE SCALE GENOMIC DNA]</scope>
    <source>
        <strain evidence="9">CG2_30_44_31</strain>
    </source>
</reference>
<dbReference type="PANTHER" id="PTHR11895">
    <property type="entry name" value="TRANSAMIDASE"/>
    <property type="match status" value="1"/>
</dbReference>
<dbReference type="EMBL" id="MNXQ01000014">
    <property type="protein sequence ID" value="OIP04109.1"/>
    <property type="molecule type" value="Genomic_DNA"/>
</dbReference>
<comment type="catalytic activity">
    <reaction evidence="6 7">
        <text>L-glutamyl-tRNA(Gln) + L-glutamine + ATP + H2O = L-glutaminyl-tRNA(Gln) + L-glutamate + ADP + phosphate + H(+)</text>
        <dbReference type="Rhea" id="RHEA:17521"/>
        <dbReference type="Rhea" id="RHEA-COMP:9681"/>
        <dbReference type="Rhea" id="RHEA-COMP:9684"/>
        <dbReference type="ChEBI" id="CHEBI:15377"/>
        <dbReference type="ChEBI" id="CHEBI:15378"/>
        <dbReference type="ChEBI" id="CHEBI:29985"/>
        <dbReference type="ChEBI" id="CHEBI:30616"/>
        <dbReference type="ChEBI" id="CHEBI:43474"/>
        <dbReference type="ChEBI" id="CHEBI:58359"/>
        <dbReference type="ChEBI" id="CHEBI:78520"/>
        <dbReference type="ChEBI" id="CHEBI:78521"/>
        <dbReference type="ChEBI" id="CHEBI:456216"/>
        <dbReference type="EC" id="6.3.5.7"/>
    </reaction>
</comment>